<dbReference type="KEGG" id="theu:HPC62_13145"/>
<keyword evidence="4" id="KW-0808">Transferase</keyword>
<dbReference type="EMBL" id="CP053661">
    <property type="protein sequence ID" value="QKD83014.1"/>
    <property type="molecule type" value="Genomic_DNA"/>
</dbReference>
<dbReference type="InterPro" id="IPR050194">
    <property type="entry name" value="Glycosyltransferase_grp1"/>
</dbReference>
<proteinExistence type="predicted"/>
<name>A0A6M8B7J4_9CYAN</name>
<evidence type="ECO:0000256" key="1">
    <source>
        <dbReference type="SAM" id="MobiDB-lite"/>
    </source>
</evidence>
<dbReference type="SUPFAM" id="SSF53756">
    <property type="entry name" value="UDP-Glycosyltransferase/glycogen phosphorylase"/>
    <property type="match status" value="1"/>
</dbReference>
<dbReference type="Gene3D" id="3.40.50.2000">
    <property type="entry name" value="Glycogen Phosphorylase B"/>
    <property type="match status" value="2"/>
</dbReference>
<dbReference type="InterPro" id="IPR028098">
    <property type="entry name" value="Glyco_trans_4-like_N"/>
</dbReference>
<feature type="domain" description="Glycosyl transferase family 1" evidence="2">
    <location>
        <begin position="215"/>
        <end position="384"/>
    </location>
</feature>
<evidence type="ECO:0000259" key="2">
    <source>
        <dbReference type="Pfam" id="PF00534"/>
    </source>
</evidence>
<dbReference type="InterPro" id="IPR001296">
    <property type="entry name" value="Glyco_trans_1"/>
</dbReference>
<dbReference type="PANTHER" id="PTHR45947:SF3">
    <property type="entry name" value="SULFOQUINOVOSYL TRANSFERASE SQD2"/>
    <property type="match status" value="1"/>
</dbReference>
<dbReference type="RefSeq" id="WP_172356370.1">
    <property type="nucleotide sequence ID" value="NZ_CP053661.1"/>
</dbReference>
<accession>A0A6M8B7J4</accession>
<feature type="domain" description="Glycosyltransferase subfamily 4-like N-terminal" evidence="3">
    <location>
        <begin position="16"/>
        <end position="200"/>
    </location>
</feature>
<dbReference type="GO" id="GO:0016758">
    <property type="term" value="F:hexosyltransferase activity"/>
    <property type="evidence" value="ECO:0007669"/>
    <property type="project" value="TreeGrafter"/>
</dbReference>
<feature type="compositionally biased region" description="Polar residues" evidence="1">
    <location>
        <begin position="463"/>
        <end position="477"/>
    </location>
</feature>
<feature type="region of interest" description="Disordered" evidence="1">
    <location>
        <begin position="413"/>
        <end position="483"/>
    </location>
</feature>
<dbReference type="AlphaFoldDB" id="A0A6M8B7J4"/>
<evidence type="ECO:0000313" key="4">
    <source>
        <dbReference type="EMBL" id="QKD83014.1"/>
    </source>
</evidence>
<gene>
    <name evidence="4" type="ORF">HPC62_13145</name>
</gene>
<reference evidence="4 5" key="1">
    <citation type="submission" date="2020-05" db="EMBL/GenBank/DDBJ databases">
        <title>Complete genome sequence of of a novel Thermoleptolyngbya strain isolated from hot springs of Ganzi, Sichuan China.</title>
        <authorList>
            <person name="Tang J."/>
            <person name="Daroch M."/>
            <person name="Li L."/>
            <person name="Waleron K."/>
            <person name="Waleron M."/>
            <person name="Waleron M."/>
        </authorList>
    </citation>
    <scope>NUCLEOTIDE SEQUENCE [LARGE SCALE GENOMIC DNA]</scope>
    <source>
        <strain evidence="4 5">PKUAC-SCTA183</strain>
    </source>
</reference>
<feature type="compositionally biased region" description="Low complexity" evidence="1">
    <location>
        <begin position="427"/>
        <end position="462"/>
    </location>
</feature>
<dbReference type="CDD" id="cd03794">
    <property type="entry name" value="GT4_WbuB-like"/>
    <property type="match status" value="1"/>
</dbReference>
<dbReference type="Pfam" id="PF00534">
    <property type="entry name" value="Glycos_transf_1"/>
    <property type="match status" value="1"/>
</dbReference>
<evidence type="ECO:0000313" key="5">
    <source>
        <dbReference type="Proteomes" id="UP000505210"/>
    </source>
</evidence>
<dbReference type="NCBIfam" id="NF007640">
    <property type="entry name" value="PRK10307.1"/>
    <property type="match status" value="1"/>
</dbReference>
<keyword evidence="5" id="KW-1185">Reference proteome</keyword>
<protein>
    <submittedName>
        <fullName evidence="4">Glycosyltransferase family 4 protein</fullName>
    </submittedName>
</protein>
<evidence type="ECO:0000259" key="3">
    <source>
        <dbReference type="Pfam" id="PF13579"/>
    </source>
</evidence>
<dbReference type="Pfam" id="PF13579">
    <property type="entry name" value="Glyco_trans_4_4"/>
    <property type="match status" value="1"/>
</dbReference>
<organism evidence="4 5">
    <name type="scientific">Thermoleptolyngbya sichuanensis A183</name>
    <dbReference type="NCBI Taxonomy" id="2737172"/>
    <lineage>
        <taxon>Bacteria</taxon>
        <taxon>Bacillati</taxon>
        <taxon>Cyanobacteriota</taxon>
        <taxon>Cyanophyceae</taxon>
        <taxon>Oculatellales</taxon>
        <taxon>Oculatellaceae</taxon>
        <taxon>Thermoleptolyngbya</taxon>
        <taxon>Thermoleptolyngbya sichuanensis</taxon>
    </lineage>
</organism>
<sequence>MRILIYSYNYSPEPIGIAPLMTELAEGLVQRGHEVRVVTGMPNYPQRRIYPGYRGRLYQTRVENGVRVQRCYVWIRPRPGLLGRVLLDGSFVITSVVQALWGFRPDVILLTTPPLPVSVPAALLGKIYRCPVVLNVQDILPEAAVRLGIVKNRLAIRAFEALERFAYRTATAIAVIADGFAQNLINKGVSPQKLTCIPNWVDVNFIRPMPPAENRFRRQHGLQEKFIVLYAGNIALTQGMETVVEAAALLRDLPDLIVAIVGEREACQQLQDYAGQCHADNVQFFDFQPREQLPHLMAAADVGLVVQRKNVVSFNMPSKFQLLLASGCPVVASAPMEGELAKLVLHSEAGTVVQPEQPEQLAEMLRSVYHDAPQRAAWAHQGRQYALQHYRFEQAIAAYEQLFHSLTGLTEPGTAAIAPPPTPTATPPAALLPNGSSPSSVPSSVPNSLPSSTSNSSTANGSMPSGSTSDSPTNSTEPARRQS</sequence>
<dbReference type="PANTHER" id="PTHR45947">
    <property type="entry name" value="SULFOQUINOVOSYL TRANSFERASE SQD2"/>
    <property type="match status" value="1"/>
</dbReference>
<dbReference type="Proteomes" id="UP000505210">
    <property type="component" value="Chromosome"/>
</dbReference>